<evidence type="ECO:0000256" key="2">
    <source>
        <dbReference type="SAM" id="Phobius"/>
    </source>
</evidence>
<keyword evidence="2" id="KW-0812">Transmembrane</keyword>
<feature type="transmembrane region" description="Helical" evidence="2">
    <location>
        <begin position="94"/>
        <end position="115"/>
    </location>
</feature>
<evidence type="ECO:0000313" key="3">
    <source>
        <dbReference type="EMBL" id="RDY66456.1"/>
    </source>
</evidence>
<dbReference type="RefSeq" id="WP_115842941.1">
    <property type="nucleotide sequence ID" value="NZ_CP183976.1"/>
</dbReference>
<feature type="coiled-coil region" evidence="1">
    <location>
        <begin position="36"/>
        <end position="84"/>
    </location>
</feature>
<keyword evidence="4" id="KW-1185">Reference proteome</keyword>
<keyword evidence="2" id="KW-0472">Membrane</keyword>
<accession>A0A3D8VAL7</accession>
<gene>
    <name evidence="3" type="ORF">DX912_12920</name>
</gene>
<reference evidence="3 4" key="1">
    <citation type="submission" date="2018-08" db="EMBL/GenBank/DDBJ databases">
        <title>Lysobacter soli KCTC 22011, whole genome shotgun sequence.</title>
        <authorList>
            <person name="Zhang X."/>
            <person name="Feng G."/>
            <person name="Zhu H."/>
        </authorList>
    </citation>
    <scope>NUCLEOTIDE SEQUENCE [LARGE SCALE GENOMIC DNA]</scope>
    <source>
        <strain evidence="3 4">KCTC 22011</strain>
    </source>
</reference>
<keyword evidence="1" id="KW-0175">Coiled coil</keyword>
<keyword evidence="2" id="KW-1133">Transmembrane helix</keyword>
<dbReference type="Proteomes" id="UP000256829">
    <property type="component" value="Unassembled WGS sequence"/>
</dbReference>
<dbReference type="AlphaFoldDB" id="A0A3D8VAL7"/>
<protein>
    <submittedName>
        <fullName evidence="3">Uncharacterized protein</fullName>
    </submittedName>
</protein>
<proteinExistence type="predicted"/>
<comment type="caution">
    <text evidence="3">The sequence shown here is derived from an EMBL/GenBank/DDBJ whole genome shotgun (WGS) entry which is preliminary data.</text>
</comment>
<dbReference type="EMBL" id="QTJR01000009">
    <property type="protein sequence ID" value="RDY66456.1"/>
    <property type="molecule type" value="Genomic_DNA"/>
</dbReference>
<name>A0A3D8VAL7_9GAMM</name>
<organism evidence="3 4">
    <name type="scientific">Lysobacter soli</name>
    <dbReference type="NCBI Taxonomy" id="453783"/>
    <lineage>
        <taxon>Bacteria</taxon>
        <taxon>Pseudomonadati</taxon>
        <taxon>Pseudomonadota</taxon>
        <taxon>Gammaproteobacteria</taxon>
        <taxon>Lysobacterales</taxon>
        <taxon>Lysobacteraceae</taxon>
        <taxon>Lysobacter</taxon>
    </lineage>
</organism>
<sequence>MAAWFTVVAPLLPELIRAARPMFTRSREPSQIPQQIRELQDAVDRNDQAIRTLASEMEQTLSALKQASAQLEATLVDLRRQQVEQDRRLQVMQWVTGVAVTAAVLAFGLAGYALAR</sequence>
<dbReference type="Gene3D" id="1.20.5.300">
    <property type="match status" value="1"/>
</dbReference>
<evidence type="ECO:0000256" key="1">
    <source>
        <dbReference type="SAM" id="Coils"/>
    </source>
</evidence>
<evidence type="ECO:0000313" key="4">
    <source>
        <dbReference type="Proteomes" id="UP000256829"/>
    </source>
</evidence>